<protein>
    <recommendedName>
        <fullName evidence="5">RNA polymerase sigma factor</fullName>
    </recommendedName>
</protein>
<dbReference type="InterPro" id="IPR012845">
    <property type="entry name" value="RNA_pol_sigma_FliA_WhiG"/>
</dbReference>
<evidence type="ECO:0000259" key="6">
    <source>
        <dbReference type="PROSITE" id="PS00715"/>
    </source>
</evidence>
<dbReference type="InterPro" id="IPR013325">
    <property type="entry name" value="RNA_pol_sigma_r2"/>
</dbReference>
<feature type="domain" description="RNA polymerase sigma-70" evidence="7">
    <location>
        <begin position="247"/>
        <end position="273"/>
    </location>
</feature>
<dbReference type="Pfam" id="PF04539">
    <property type="entry name" value="Sigma70_r3"/>
    <property type="match status" value="1"/>
</dbReference>
<feature type="domain" description="RNA polymerase sigma-70" evidence="6">
    <location>
        <begin position="79"/>
        <end position="92"/>
    </location>
</feature>
<dbReference type="InterPro" id="IPR014284">
    <property type="entry name" value="RNA_pol_sigma-70_dom"/>
</dbReference>
<dbReference type="PROSITE" id="PS00716">
    <property type="entry name" value="SIGMA70_2"/>
    <property type="match status" value="1"/>
</dbReference>
<proteinExistence type="inferred from homology"/>
<dbReference type="SUPFAM" id="SSF88946">
    <property type="entry name" value="Sigma2 domain of RNA polymerase sigma factors"/>
    <property type="match status" value="1"/>
</dbReference>
<dbReference type="PROSITE" id="PS00715">
    <property type="entry name" value="SIGMA70_1"/>
    <property type="match status" value="1"/>
</dbReference>
<accession>A0ABR9DR56</accession>
<dbReference type="Pfam" id="PF04542">
    <property type="entry name" value="Sigma70_r2"/>
    <property type="match status" value="1"/>
</dbReference>
<evidence type="ECO:0000256" key="2">
    <source>
        <dbReference type="ARBA" id="ARBA00023082"/>
    </source>
</evidence>
<dbReference type="InterPro" id="IPR007627">
    <property type="entry name" value="RNA_pol_sigma70_r2"/>
</dbReference>
<evidence type="ECO:0000259" key="7">
    <source>
        <dbReference type="PROSITE" id="PS00716"/>
    </source>
</evidence>
<dbReference type="PANTHER" id="PTHR30385">
    <property type="entry name" value="SIGMA FACTOR F FLAGELLAR"/>
    <property type="match status" value="1"/>
</dbReference>
<dbReference type="NCBIfam" id="NF005413">
    <property type="entry name" value="PRK06986.1"/>
    <property type="match status" value="1"/>
</dbReference>
<keyword evidence="2 5" id="KW-0731">Sigma factor</keyword>
<dbReference type="Pfam" id="PF04545">
    <property type="entry name" value="Sigma70_r4"/>
    <property type="match status" value="1"/>
</dbReference>
<sequence length="283" mass="31447">MPITGLPHPAAEQDPAADVLADLEADLAPHDAVAEIWVEYKQTGSAQRREELIIHYAPLVSMVASRIAMRLPSSVEHADLVSYGMFGLIDAIEKFEIDREIKFETYASARIRGAVIDELRQIDWVPRSVRSKARAIDRAHAELEAQWHRRPSDDEVAQHLGVPVVDVRAVHAQVSRANVVALDELLAVGAERAEPMSMLDTVVQGHGDDPARSFEAKESKYLLGRAICQLTDREKLVLTLYYFQNRTLAEIGAILGVTESRISQVHSAAVVRLRQLLDEVEHG</sequence>
<dbReference type="InterPro" id="IPR013324">
    <property type="entry name" value="RNA_pol_sigma_r3/r4-like"/>
</dbReference>
<dbReference type="SUPFAM" id="SSF88659">
    <property type="entry name" value="Sigma3 and sigma4 domains of RNA polymerase sigma factors"/>
    <property type="match status" value="2"/>
</dbReference>
<comment type="function">
    <text evidence="5">Sigma factors are initiation factors that promote the attachment of RNA polymerase to specific initiation sites and are then released.</text>
</comment>
<keyword evidence="9" id="KW-1185">Reference proteome</keyword>
<comment type="similarity">
    <text evidence="5">Belongs to the sigma-70 factor family.</text>
</comment>
<dbReference type="RefSeq" id="WP_192279844.1">
    <property type="nucleotide sequence ID" value="NZ_JACZDF010000004.1"/>
</dbReference>
<gene>
    <name evidence="8" type="ORF">IGS67_08985</name>
</gene>
<dbReference type="NCBIfam" id="TIGR02937">
    <property type="entry name" value="sigma70-ECF"/>
    <property type="match status" value="1"/>
</dbReference>
<evidence type="ECO:0000313" key="8">
    <source>
        <dbReference type="EMBL" id="MBD9699620.1"/>
    </source>
</evidence>
<dbReference type="PIRSF" id="PIRSF000770">
    <property type="entry name" value="RNA_pol_sigma-SigE/K"/>
    <property type="match status" value="1"/>
</dbReference>
<dbReference type="CDD" id="cd06171">
    <property type="entry name" value="Sigma70_r4"/>
    <property type="match status" value="1"/>
</dbReference>
<comment type="caution">
    <text evidence="8">The sequence shown here is derived from an EMBL/GenBank/DDBJ whole genome shotgun (WGS) entry which is preliminary data.</text>
</comment>
<dbReference type="Gene3D" id="1.10.1740.10">
    <property type="match status" value="1"/>
</dbReference>
<evidence type="ECO:0000256" key="3">
    <source>
        <dbReference type="ARBA" id="ARBA00023125"/>
    </source>
</evidence>
<dbReference type="Proteomes" id="UP000642107">
    <property type="component" value="Unassembled WGS sequence"/>
</dbReference>
<dbReference type="NCBIfam" id="TIGR02479">
    <property type="entry name" value="FliA_WhiG"/>
    <property type="match status" value="1"/>
</dbReference>
<evidence type="ECO:0000256" key="5">
    <source>
        <dbReference type="RuleBase" id="RU362124"/>
    </source>
</evidence>
<reference evidence="8 9" key="1">
    <citation type="submission" date="2020-09" db="EMBL/GenBank/DDBJ databases">
        <title>Flavimobilis rhizosphaerae sp. nov., isolated from rhizosphere soil of Spartina alterniflora.</title>
        <authorList>
            <person name="Hanqin C."/>
        </authorList>
    </citation>
    <scope>NUCLEOTIDE SEQUENCE [LARGE SCALE GENOMIC DNA]</scope>
    <source>
        <strain evidence="8 9">GY 10621</strain>
    </source>
</reference>
<dbReference type="InterPro" id="IPR007624">
    <property type="entry name" value="RNA_pol_sigma70_r3"/>
</dbReference>
<evidence type="ECO:0000256" key="1">
    <source>
        <dbReference type="ARBA" id="ARBA00023015"/>
    </source>
</evidence>
<dbReference type="InterPro" id="IPR007630">
    <property type="entry name" value="RNA_pol_sigma70_r4"/>
</dbReference>
<dbReference type="EMBL" id="JACZDF010000004">
    <property type="protein sequence ID" value="MBD9699620.1"/>
    <property type="molecule type" value="Genomic_DNA"/>
</dbReference>
<evidence type="ECO:0000256" key="4">
    <source>
        <dbReference type="ARBA" id="ARBA00023163"/>
    </source>
</evidence>
<evidence type="ECO:0000313" key="9">
    <source>
        <dbReference type="Proteomes" id="UP000642107"/>
    </source>
</evidence>
<dbReference type="PRINTS" id="PR00046">
    <property type="entry name" value="SIGMA70FCT"/>
</dbReference>
<name>A0ABR9DR56_9MICO</name>
<keyword evidence="3 5" id="KW-0238">DNA-binding</keyword>
<dbReference type="PANTHER" id="PTHR30385:SF7">
    <property type="entry name" value="RNA POLYMERASE SIGMA FACTOR FLIA"/>
    <property type="match status" value="1"/>
</dbReference>
<dbReference type="Gene3D" id="1.20.140.160">
    <property type="match status" value="1"/>
</dbReference>
<keyword evidence="1 5" id="KW-0805">Transcription regulation</keyword>
<organism evidence="8 9">
    <name type="scientific">Flavimobilis rhizosphaerae</name>
    <dbReference type="NCBI Taxonomy" id="2775421"/>
    <lineage>
        <taxon>Bacteria</taxon>
        <taxon>Bacillati</taxon>
        <taxon>Actinomycetota</taxon>
        <taxon>Actinomycetes</taxon>
        <taxon>Micrococcales</taxon>
        <taxon>Jonesiaceae</taxon>
        <taxon>Flavimobilis</taxon>
    </lineage>
</organism>
<keyword evidence="4 5" id="KW-0804">Transcription</keyword>
<dbReference type="InterPro" id="IPR000943">
    <property type="entry name" value="RNA_pol_sigma70"/>
</dbReference>